<evidence type="ECO:0000259" key="16">
    <source>
        <dbReference type="SMART" id="SM01329"/>
    </source>
</evidence>
<evidence type="ECO:0000256" key="3">
    <source>
        <dbReference type="ARBA" id="ARBA00004762"/>
    </source>
</evidence>
<reference evidence="17 18" key="1">
    <citation type="submission" date="2015-11" db="EMBL/GenBank/DDBJ databases">
        <title>Whole-Genome Sequence of Candidatus Oderbacter manganicum from the National Park Lower Oder Valley, Germany.</title>
        <authorList>
            <person name="Braun B."/>
            <person name="Liere K."/>
            <person name="Szewzyk U."/>
        </authorList>
    </citation>
    <scope>NUCLEOTIDE SEQUENCE [LARGE SCALE GENOMIC DNA]</scope>
    <source>
        <strain evidence="17 18">OTSz_A_272</strain>
    </source>
</reference>
<dbReference type="Pfam" id="PF00180">
    <property type="entry name" value="Iso_dh"/>
    <property type="match status" value="1"/>
</dbReference>
<name>A0A1B1AII3_9PROT</name>
<dbReference type="GO" id="GO:0005829">
    <property type="term" value="C:cytosol"/>
    <property type="evidence" value="ECO:0007669"/>
    <property type="project" value="TreeGrafter"/>
</dbReference>
<evidence type="ECO:0000256" key="15">
    <source>
        <dbReference type="RuleBase" id="RU004445"/>
    </source>
</evidence>
<keyword evidence="7 14" id="KW-0028">Amino-acid biosynthesis</keyword>
<dbReference type="Proteomes" id="UP000092498">
    <property type="component" value="Chromosome"/>
</dbReference>
<keyword evidence="9 14" id="KW-0460">Magnesium</keyword>
<dbReference type="AlphaFoldDB" id="A0A1B1AII3"/>
<comment type="cofactor">
    <cofactor evidence="14 15">
        <name>Mg(2+)</name>
        <dbReference type="ChEBI" id="CHEBI:18420"/>
    </cofactor>
    <cofactor evidence="14 15">
        <name>Mn(2+)</name>
        <dbReference type="ChEBI" id="CHEBI:29035"/>
    </cofactor>
    <text evidence="14 15">Binds 1 Mg(2+) or Mn(2+) ion per subunit.</text>
</comment>
<dbReference type="GO" id="GO:0000287">
    <property type="term" value="F:magnesium ion binding"/>
    <property type="evidence" value="ECO:0007669"/>
    <property type="project" value="InterPro"/>
</dbReference>
<dbReference type="FunFam" id="3.40.718.10:FF:000006">
    <property type="entry name" value="3-isopropylmalate dehydrogenase"/>
    <property type="match status" value="1"/>
</dbReference>
<feature type="binding site" evidence="14">
    <location>
        <position position="245"/>
    </location>
    <ligand>
        <name>Mg(2+)</name>
        <dbReference type="ChEBI" id="CHEBI:18420"/>
    </ligand>
</feature>
<evidence type="ECO:0000256" key="10">
    <source>
        <dbReference type="ARBA" id="ARBA00023002"/>
    </source>
</evidence>
<dbReference type="GO" id="GO:0009098">
    <property type="term" value="P:L-leucine biosynthetic process"/>
    <property type="evidence" value="ECO:0007669"/>
    <property type="project" value="UniProtKB-UniRule"/>
</dbReference>
<evidence type="ECO:0000256" key="6">
    <source>
        <dbReference type="ARBA" id="ARBA00022430"/>
    </source>
</evidence>
<evidence type="ECO:0000256" key="8">
    <source>
        <dbReference type="ARBA" id="ARBA00022723"/>
    </source>
</evidence>
<dbReference type="SUPFAM" id="SSF53659">
    <property type="entry name" value="Isocitrate/Isopropylmalate dehydrogenase-like"/>
    <property type="match status" value="1"/>
</dbReference>
<feature type="domain" description="Isopropylmalate dehydrogenase-like" evidence="16">
    <location>
        <begin position="5"/>
        <end position="342"/>
    </location>
</feature>
<dbReference type="FunCoup" id="A0A1B1AII3">
    <property type="interactions" value="486"/>
</dbReference>
<dbReference type="EC" id="1.1.1.85" evidence="14"/>
<dbReference type="PANTHER" id="PTHR42979:SF1">
    <property type="entry name" value="3-ISOPROPYLMALATE DEHYDROGENASE"/>
    <property type="match status" value="1"/>
</dbReference>
<sequence>MKSYKIVLLPGDGVGPEVTAVARDVISTVGEVHGRRFEFEIHSIGGAAIDATGDPLPQKTLNACRASDAVFLGAVGGPKWDGGAKRPEQGLLGLRKELGLFANIRPVRIYPDLIHRSPLKKEFIEGVDFVVFRELTGGLYFGESTRGAGYASDQCVYTAGEIERIARAAFGAARARRGKVTSVDKANVLETSRLWREIVTRVHADFPTVQLEHQLVDSMSMNLIRQPGSYDVILTENMFGDILSDEASVLGGSIGLAPSASLGAGGPGLFEPVHGSAPDIAGKDACNPVGAVLSAALLLRYGLRLHDEADALEAAVERAIRHGARTKDLGGFHTCSAMGAAIIDELHDLSAPRACNVQMHWG</sequence>
<evidence type="ECO:0000256" key="14">
    <source>
        <dbReference type="HAMAP-Rule" id="MF_01033"/>
    </source>
</evidence>
<gene>
    <name evidence="14" type="primary">leuB</name>
    <name evidence="17" type="ORF">ATE48_10715</name>
</gene>
<evidence type="ECO:0000313" key="18">
    <source>
        <dbReference type="Proteomes" id="UP000092498"/>
    </source>
</evidence>
<dbReference type="UniPathway" id="UPA00048">
    <property type="reaction ID" value="UER00072"/>
</dbReference>
<keyword evidence="18" id="KW-1185">Reference proteome</keyword>
<comment type="catalytic activity">
    <reaction evidence="1 14 15">
        <text>(2R,3S)-3-isopropylmalate + NAD(+) = 4-methyl-2-oxopentanoate + CO2 + NADH</text>
        <dbReference type="Rhea" id="RHEA:32271"/>
        <dbReference type="ChEBI" id="CHEBI:16526"/>
        <dbReference type="ChEBI" id="CHEBI:17865"/>
        <dbReference type="ChEBI" id="CHEBI:35121"/>
        <dbReference type="ChEBI" id="CHEBI:57540"/>
        <dbReference type="ChEBI" id="CHEBI:57945"/>
        <dbReference type="EC" id="1.1.1.85"/>
    </reaction>
</comment>
<comment type="similarity">
    <text evidence="4 14">Belongs to the isocitrate and isopropylmalate dehydrogenases family. LeuB type 1 subfamily.</text>
</comment>
<comment type="subunit">
    <text evidence="5 14 15">Homodimer.</text>
</comment>
<feature type="binding site" evidence="14">
    <location>
        <position position="217"/>
    </location>
    <ligand>
        <name>Mg(2+)</name>
        <dbReference type="ChEBI" id="CHEBI:18420"/>
    </ligand>
</feature>
<dbReference type="OrthoDB" id="9767905at2"/>
<dbReference type="SMART" id="SM01329">
    <property type="entry name" value="Iso_dh"/>
    <property type="match status" value="1"/>
</dbReference>
<keyword evidence="6 14" id="KW-0432">Leucine biosynthesis</keyword>
<dbReference type="STRING" id="1759059.ATE48_10715"/>
<dbReference type="NCBIfam" id="TIGR00169">
    <property type="entry name" value="leuB"/>
    <property type="match status" value="1"/>
</dbReference>
<evidence type="ECO:0000256" key="2">
    <source>
        <dbReference type="ARBA" id="ARBA00001936"/>
    </source>
</evidence>
<evidence type="ECO:0000256" key="11">
    <source>
        <dbReference type="ARBA" id="ARBA00023027"/>
    </source>
</evidence>
<dbReference type="KEGG" id="cbot:ATE48_10715"/>
<evidence type="ECO:0000256" key="7">
    <source>
        <dbReference type="ARBA" id="ARBA00022605"/>
    </source>
</evidence>
<dbReference type="PANTHER" id="PTHR42979">
    <property type="entry name" value="3-ISOPROPYLMALATE DEHYDROGENASE"/>
    <property type="match status" value="1"/>
</dbReference>
<comment type="function">
    <text evidence="14 15">Catalyzes the oxidation of 3-carboxy-2-hydroxy-4-methylpentanoate (3-isopropylmalate) to 3-carboxy-4-methyl-2-oxopentanoate. The product decarboxylates to 4-methyl-2 oxopentanoate.</text>
</comment>
<evidence type="ECO:0000256" key="13">
    <source>
        <dbReference type="ARBA" id="ARBA00023304"/>
    </source>
</evidence>
<keyword evidence="12 14" id="KW-0464">Manganese</keyword>
<dbReference type="InterPro" id="IPR004429">
    <property type="entry name" value="Isopropylmalate_DH"/>
</dbReference>
<dbReference type="GO" id="GO:0003862">
    <property type="term" value="F:3-isopropylmalate dehydrogenase activity"/>
    <property type="evidence" value="ECO:0007669"/>
    <property type="project" value="UniProtKB-UniRule"/>
</dbReference>
<keyword evidence="14" id="KW-0963">Cytoplasm</keyword>
<dbReference type="PROSITE" id="PS00470">
    <property type="entry name" value="IDH_IMDH"/>
    <property type="match status" value="1"/>
</dbReference>
<feature type="binding site" evidence="14">
    <location>
        <position position="105"/>
    </location>
    <ligand>
        <name>substrate</name>
    </ligand>
</feature>
<feature type="site" description="Important for catalysis" evidence="14">
    <location>
        <position position="185"/>
    </location>
</feature>
<evidence type="ECO:0000256" key="5">
    <source>
        <dbReference type="ARBA" id="ARBA00011738"/>
    </source>
</evidence>
<feature type="binding site" evidence="14">
    <location>
        <position position="241"/>
    </location>
    <ligand>
        <name>Mg(2+)</name>
        <dbReference type="ChEBI" id="CHEBI:18420"/>
    </ligand>
</feature>
<dbReference type="InterPro" id="IPR024084">
    <property type="entry name" value="IsoPropMal-DH-like_dom"/>
</dbReference>
<protein>
    <recommendedName>
        <fullName evidence="14">3-isopropylmalate dehydrogenase</fullName>
        <ecNumber evidence="14">1.1.1.85</ecNumber>
    </recommendedName>
    <alternativeName>
        <fullName evidence="14">3-IPM-DH</fullName>
    </alternativeName>
    <alternativeName>
        <fullName evidence="14">Beta-IPM dehydrogenase</fullName>
        <shortName evidence="14">IMDH</shortName>
    </alternativeName>
</protein>
<keyword evidence="8 14" id="KW-0479">Metal-binding</keyword>
<keyword evidence="11 14" id="KW-0520">NAD</keyword>
<dbReference type="RefSeq" id="WP_066771252.1">
    <property type="nucleotide sequence ID" value="NZ_CP013244.1"/>
</dbReference>
<dbReference type="InterPro" id="IPR019818">
    <property type="entry name" value="IsoCit/isopropylmalate_DH_CS"/>
</dbReference>
<comment type="caution">
    <text evidence="14">Lacks conserved residue(s) required for the propagation of feature annotation.</text>
</comment>
<evidence type="ECO:0000313" key="17">
    <source>
        <dbReference type="EMBL" id="ANP46351.1"/>
    </source>
</evidence>
<feature type="binding site" evidence="14">
    <location>
        <position position="95"/>
    </location>
    <ligand>
        <name>substrate</name>
    </ligand>
</feature>
<feature type="binding site" evidence="14">
    <location>
        <position position="217"/>
    </location>
    <ligand>
        <name>substrate</name>
    </ligand>
</feature>
<comment type="cofactor">
    <cofactor evidence="2">
        <name>Mn(2+)</name>
        <dbReference type="ChEBI" id="CHEBI:29035"/>
    </cofactor>
</comment>
<feature type="binding site" evidence="14">
    <location>
        <position position="133"/>
    </location>
    <ligand>
        <name>substrate</name>
    </ligand>
</feature>
<dbReference type="Gene3D" id="3.40.718.10">
    <property type="entry name" value="Isopropylmalate Dehydrogenase"/>
    <property type="match status" value="1"/>
</dbReference>
<dbReference type="InParanoid" id="A0A1B1AII3"/>
<organism evidence="17 18">
    <name type="scientific">Candidatus Viadribacter manganicus</name>
    <dbReference type="NCBI Taxonomy" id="1759059"/>
    <lineage>
        <taxon>Bacteria</taxon>
        <taxon>Pseudomonadati</taxon>
        <taxon>Pseudomonadota</taxon>
        <taxon>Alphaproteobacteria</taxon>
        <taxon>Hyphomonadales</taxon>
        <taxon>Hyphomonadaceae</taxon>
        <taxon>Candidatus Viadribacter</taxon>
    </lineage>
</organism>
<comment type="subcellular location">
    <subcellularLocation>
        <location evidence="14">Cytoplasm</location>
    </subcellularLocation>
</comment>
<evidence type="ECO:0000256" key="12">
    <source>
        <dbReference type="ARBA" id="ARBA00023211"/>
    </source>
</evidence>
<evidence type="ECO:0000256" key="1">
    <source>
        <dbReference type="ARBA" id="ARBA00000624"/>
    </source>
</evidence>
<evidence type="ECO:0000256" key="4">
    <source>
        <dbReference type="ARBA" id="ARBA00008319"/>
    </source>
</evidence>
<evidence type="ECO:0000256" key="9">
    <source>
        <dbReference type="ARBA" id="ARBA00022842"/>
    </source>
</evidence>
<dbReference type="EMBL" id="CP013244">
    <property type="protein sequence ID" value="ANP46351.1"/>
    <property type="molecule type" value="Genomic_DNA"/>
</dbReference>
<accession>A0A1B1AII3</accession>
<keyword evidence="13 14" id="KW-0100">Branched-chain amino acid biosynthesis</keyword>
<feature type="site" description="Important for catalysis" evidence="14">
    <location>
        <position position="140"/>
    </location>
</feature>
<keyword evidence="10 14" id="KW-0560">Oxidoreductase</keyword>
<dbReference type="GO" id="GO:0051287">
    <property type="term" value="F:NAD binding"/>
    <property type="evidence" value="ECO:0007669"/>
    <property type="project" value="InterPro"/>
</dbReference>
<dbReference type="HAMAP" id="MF_01033">
    <property type="entry name" value="LeuB_type1"/>
    <property type="match status" value="1"/>
</dbReference>
<comment type="pathway">
    <text evidence="3 14 15">Amino-acid biosynthesis; L-leucine biosynthesis; L-leucine from 3-methyl-2-oxobutanoate: step 3/4.</text>
</comment>
<proteinExistence type="inferred from homology"/>